<name>A0A9D0ZLZ8_9FIRM</name>
<dbReference type="InterPro" id="IPR036388">
    <property type="entry name" value="WH-like_DNA-bd_sf"/>
</dbReference>
<dbReference type="InterPro" id="IPR030489">
    <property type="entry name" value="TR_Rrf2-type_CS"/>
</dbReference>
<evidence type="ECO:0000313" key="3">
    <source>
        <dbReference type="Proteomes" id="UP000824260"/>
    </source>
</evidence>
<gene>
    <name evidence="2" type="ORF">IAA52_07175</name>
</gene>
<protein>
    <submittedName>
        <fullName evidence="2">Rrf2 family transcriptional regulator</fullName>
    </submittedName>
</protein>
<evidence type="ECO:0000256" key="1">
    <source>
        <dbReference type="ARBA" id="ARBA00023125"/>
    </source>
</evidence>
<dbReference type="NCBIfam" id="TIGR00738">
    <property type="entry name" value="rrf2_super"/>
    <property type="match status" value="1"/>
</dbReference>
<dbReference type="Gene3D" id="1.10.10.10">
    <property type="entry name" value="Winged helix-like DNA-binding domain superfamily/Winged helix DNA-binding domain"/>
    <property type="match status" value="1"/>
</dbReference>
<dbReference type="GO" id="GO:0005829">
    <property type="term" value="C:cytosol"/>
    <property type="evidence" value="ECO:0007669"/>
    <property type="project" value="TreeGrafter"/>
</dbReference>
<dbReference type="Pfam" id="PF02082">
    <property type="entry name" value="Rrf2"/>
    <property type="match status" value="1"/>
</dbReference>
<dbReference type="PROSITE" id="PS51197">
    <property type="entry name" value="HTH_RRF2_2"/>
    <property type="match status" value="1"/>
</dbReference>
<accession>A0A9D0ZLZ8</accession>
<dbReference type="InterPro" id="IPR036390">
    <property type="entry name" value="WH_DNA-bd_sf"/>
</dbReference>
<dbReference type="PROSITE" id="PS01332">
    <property type="entry name" value="HTH_RRF2_1"/>
    <property type="match status" value="1"/>
</dbReference>
<dbReference type="InterPro" id="IPR000944">
    <property type="entry name" value="Tscrpt_reg_Rrf2"/>
</dbReference>
<organism evidence="2 3">
    <name type="scientific">Candidatus Pullichristensenella stercorigallinarum</name>
    <dbReference type="NCBI Taxonomy" id="2840909"/>
    <lineage>
        <taxon>Bacteria</taxon>
        <taxon>Bacillati</taxon>
        <taxon>Bacillota</taxon>
        <taxon>Clostridia</taxon>
        <taxon>Candidatus Pullichristensenella</taxon>
    </lineage>
</organism>
<reference evidence="2" key="2">
    <citation type="journal article" date="2021" name="PeerJ">
        <title>Extensive microbial diversity within the chicken gut microbiome revealed by metagenomics and culture.</title>
        <authorList>
            <person name="Gilroy R."/>
            <person name="Ravi A."/>
            <person name="Getino M."/>
            <person name="Pursley I."/>
            <person name="Horton D.L."/>
            <person name="Alikhan N.F."/>
            <person name="Baker D."/>
            <person name="Gharbi K."/>
            <person name="Hall N."/>
            <person name="Watson M."/>
            <person name="Adriaenssens E.M."/>
            <person name="Foster-Nyarko E."/>
            <person name="Jarju S."/>
            <person name="Secka A."/>
            <person name="Antonio M."/>
            <person name="Oren A."/>
            <person name="Chaudhuri R.R."/>
            <person name="La Ragione R."/>
            <person name="Hildebrand F."/>
            <person name="Pallen M.J."/>
        </authorList>
    </citation>
    <scope>NUCLEOTIDE SEQUENCE</scope>
    <source>
        <strain evidence="2">ChiSjej6B24-2974</strain>
    </source>
</reference>
<dbReference type="SUPFAM" id="SSF46785">
    <property type="entry name" value="Winged helix' DNA-binding domain"/>
    <property type="match status" value="1"/>
</dbReference>
<dbReference type="PANTHER" id="PTHR33221:SF5">
    <property type="entry name" value="HTH-TYPE TRANSCRIPTIONAL REGULATOR ISCR"/>
    <property type="match status" value="1"/>
</dbReference>
<comment type="caution">
    <text evidence="2">The sequence shown here is derived from an EMBL/GenBank/DDBJ whole genome shotgun (WGS) entry which is preliminary data.</text>
</comment>
<dbReference type="GO" id="GO:0003700">
    <property type="term" value="F:DNA-binding transcription factor activity"/>
    <property type="evidence" value="ECO:0007669"/>
    <property type="project" value="TreeGrafter"/>
</dbReference>
<evidence type="ECO:0000313" key="2">
    <source>
        <dbReference type="EMBL" id="HIQ82870.1"/>
    </source>
</evidence>
<dbReference type="Proteomes" id="UP000824260">
    <property type="component" value="Unassembled WGS sequence"/>
</dbReference>
<sequence length="136" mass="14979">MKLSTRARYGIHAMYDLAQNYGAQPRPLKAVAEAQAIPEAYLEQLLCTLRRAGLVSSARGAQGGYMLSRPPGEITVGQVLRALEGGLNLLECLSEEDACGKSCDCPSRKVWKRLRDGLNEIVDGITLEDMLRRDEE</sequence>
<dbReference type="EMBL" id="DVFZ01000070">
    <property type="protein sequence ID" value="HIQ82870.1"/>
    <property type="molecule type" value="Genomic_DNA"/>
</dbReference>
<keyword evidence="1" id="KW-0238">DNA-binding</keyword>
<reference evidence="2" key="1">
    <citation type="submission" date="2020-10" db="EMBL/GenBank/DDBJ databases">
        <authorList>
            <person name="Gilroy R."/>
        </authorList>
    </citation>
    <scope>NUCLEOTIDE SEQUENCE</scope>
    <source>
        <strain evidence="2">ChiSjej6B24-2974</strain>
    </source>
</reference>
<proteinExistence type="predicted"/>
<dbReference type="GO" id="GO:0003677">
    <property type="term" value="F:DNA binding"/>
    <property type="evidence" value="ECO:0007669"/>
    <property type="project" value="UniProtKB-KW"/>
</dbReference>
<dbReference type="AlphaFoldDB" id="A0A9D0ZLZ8"/>
<dbReference type="PANTHER" id="PTHR33221">
    <property type="entry name" value="WINGED HELIX-TURN-HELIX TRANSCRIPTIONAL REGULATOR, RRF2 FAMILY"/>
    <property type="match status" value="1"/>
</dbReference>